<gene>
    <name evidence="9" type="ORF">TSTA_023500</name>
</gene>
<dbReference type="Gene3D" id="3.30.40.10">
    <property type="entry name" value="Zinc/RING finger domain, C3HC4 (zinc finger)"/>
    <property type="match status" value="1"/>
</dbReference>
<feature type="domain" description="RING-type" evidence="7">
    <location>
        <begin position="193"/>
        <end position="236"/>
    </location>
</feature>
<dbReference type="GO" id="GO:0043565">
    <property type="term" value="F:sequence-specific DNA binding"/>
    <property type="evidence" value="ECO:0007669"/>
    <property type="project" value="InterPro"/>
</dbReference>
<organism evidence="9 10">
    <name type="scientific">Talaromyces stipitatus (strain ATCC 10500 / CBS 375.48 / QM 6759 / NRRL 1006)</name>
    <name type="common">Penicillium stipitatum</name>
    <dbReference type="NCBI Taxonomy" id="441959"/>
    <lineage>
        <taxon>Eukaryota</taxon>
        <taxon>Fungi</taxon>
        <taxon>Dikarya</taxon>
        <taxon>Ascomycota</taxon>
        <taxon>Pezizomycotina</taxon>
        <taxon>Eurotiomycetes</taxon>
        <taxon>Eurotiomycetidae</taxon>
        <taxon>Eurotiales</taxon>
        <taxon>Trichocomaceae</taxon>
        <taxon>Talaromyces</taxon>
        <taxon>Talaromyces sect. Talaromyces</taxon>
    </lineage>
</organism>
<evidence type="ECO:0000259" key="8">
    <source>
        <dbReference type="PROSITE" id="PS50114"/>
    </source>
</evidence>
<name>B8M615_TALSN</name>
<dbReference type="InterPro" id="IPR017907">
    <property type="entry name" value="Znf_RING_CS"/>
</dbReference>
<accession>B8M615</accession>
<dbReference type="InParanoid" id="B8M615"/>
<protein>
    <recommendedName>
        <fullName evidence="11">RING-type domain-containing protein</fullName>
    </recommendedName>
</protein>
<evidence type="ECO:0008006" key="11">
    <source>
        <dbReference type="Google" id="ProtNLM"/>
    </source>
</evidence>
<dbReference type="Proteomes" id="UP000001745">
    <property type="component" value="Unassembled WGS sequence"/>
</dbReference>
<keyword evidence="3" id="KW-0862">Zinc</keyword>
<dbReference type="GO" id="GO:0008270">
    <property type="term" value="F:zinc ion binding"/>
    <property type="evidence" value="ECO:0007669"/>
    <property type="project" value="UniProtKB-KW"/>
</dbReference>
<reference evidence="10" key="1">
    <citation type="journal article" date="2015" name="Genome Announc.">
        <title>Genome sequence of the AIDS-associated pathogen Penicillium marneffei (ATCC18224) and its near taxonomic relative Talaromyces stipitatus (ATCC10500).</title>
        <authorList>
            <person name="Nierman W.C."/>
            <person name="Fedorova-Abrams N.D."/>
            <person name="Andrianopoulos A."/>
        </authorList>
    </citation>
    <scope>NUCLEOTIDE SEQUENCE [LARGE SCALE GENOMIC DNA]</scope>
    <source>
        <strain evidence="10">ATCC 10500 / CBS 375.48 / QM 6759 / NRRL 1006</strain>
    </source>
</reference>
<evidence type="ECO:0000256" key="6">
    <source>
        <dbReference type="SAM" id="MobiDB-lite"/>
    </source>
</evidence>
<dbReference type="STRING" id="441959.B8M615"/>
<sequence length="254" mass="29669">METQQQPALVQTDDWRIPGLIDEAEEELAPEGPTQVLHDSPPSTISFDEDSPPRQPHSERLSPSEEVEEAAGCPSPVIEISDDEDDNHPRPRLRNTDRPDYTYRDYLNIMEYAISAPPRRKWKGEDSDAVDFQSKVNQLVMEIQGPYEALEKENKRLKQERHQWMKDKKQLQLQIQYLRRQIDEQKQRNILKCILCHRIFNESWRVLGCGHTLCKNCVEDIKSKDSLFEYPCPYAQCKKPIQSCLDFYPNVVEA</sequence>
<proteinExistence type="predicted"/>
<dbReference type="SUPFAM" id="SSF57850">
    <property type="entry name" value="RING/U-box"/>
    <property type="match status" value="1"/>
</dbReference>
<feature type="coiled-coil region" evidence="5">
    <location>
        <begin position="140"/>
        <end position="188"/>
    </location>
</feature>
<dbReference type="AlphaFoldDB" id="B8M615"/>
<evidence type="ECO:0000259" key="7">
    <source>
        <dbReference type="PROSITE" id="PS50089"/>
    </source>
</evidence>
<dbReference type="PROSITE" id="PS00518">
    <property type="entry name" value="ZF_RING_1"/>
    <property type="match status" value="1"/>
</dbReference>
<evidence type="ECO:0000256" key="1">
    <source>
        <dbReference type="ARBA" id="ARBA00022723"/>
    </source>
</evidence>
<evidence type="ECO:0000313" key="10">
    <source>
        <dbReference type="Proteomes" id="UP000001745"/>
    </source>
</evidence>
<keyword evidence="10" id="KW-1185">Reference proteome</keyword>
<dbReference type="EMBL" id="EQ962654">
    <property type="protein sequence ID" value="EED19015.1"/>
    <property type="molecule type" value="Genomic_DNA"/>
</dbReference>
<evidence type="ECO:0000313" key="9">
    <source>
        <dbReference type="EMBL" id="EED19015.1"/>
    </source>
</evidence>
<feature type="domain" description="GATA-type" evidence="8">
    <location>
        <begin position="187"/>
        <end position="217"/>
    </location>
</feature>
<dbReference type="PROSITE" id="PS50114">
    <property type="entry name" value="GATA_ZN_FINGER_2"/>
    <property type="match status" value="1"/>
</dbReference>
<dbReference type="InterPro" id="IPR013083">
    <property type="entry name" value="Znf_RING/FYVE/PHD"/>
</dbReference>
<keyword evidence="1" id="KW-0479">Metal-binding</keyword>
<keyword evidence="5" id="KW-0175">Coiled coil</keyword>
<keyword evidence="2 4" id="KW-0863">Zinc-finger</keyword>
<evidence type="ECO:0000256" key="4">
    <source>
        <dbReference type="PROSITE-ProRule" id="PRU00094"/>
    </source>
</evidence>
<dbReference type="GeneID" id="8109532"/>
<dbReference type="OrthoDB" id="2398441at2759"/>
<dbReference type="InterPro" id="IPR000679">
    <property type="entry name" value="Znf_GATA"/>
</dbReference>
<dbReference type="RefSeq" id="XP_002479449.1">
    <property type="nucleotide sequence ID" value="XM_002479404.1"/>
</dbReference>
<evidence type="ECO:0000256" key="3">
    <source>
        <dbReference type="ARBA" id="ARBA00022833"/>
    </source>
</evidence>
<dbReference type="GO" id="GO:0006355">
    <property type="term" value="P:regulation of DNA-templated transcription"/>
    <property type="evidence" value="ECO:0007669"/>
    <property type="project" value="InterPro"/>
</dbReference>
<evidence type="ECO:0000256" key="2">
    <source>
        <dbReference type="ARBA" id="ARBA00022771"/>
    </source>
</evidence>
<dbReference type="PhylomeDB" id="B8M615"/>
<dbReference type="HOGENOM" id="CLU_943916_0_0_1"/>
<dbReference type="PROSITE" id="PS50089">
    <property type="entry name" value="ZF_RING_2"/>
    <property type="match status" value="1"/>
</dbReference>
<dbReference type="InterPro" id="IPR001841">
    <property type="entry name" value="Znf_RING"/>
</dbReference>
<evidence type="ECO:0000256" key="5">
    <source>
        <dbReference type="SAM" id="Coils"/>
    </source>
</evidence>
<dbReference type="VEuPathDB" id="FungiDB:TSTA_023500"/>
<feature type="region of interest" description="Disordered" evidence="6">
    <location>
        <begin position="26"/>
        <end position="99"/>
    </location>
</feature>